<feature type="non-terminal residue" evidence="1">
    <location>
        <position position="115"/>
    </location>
</feature>
<sequence>MARADLFSGSLVVWHIRGGAAHFYPASPEPPLSGGEAIPLSGTQNPNSENWRCLLVKIFTPLNLRSKFVRGELFLTKIRTLVSKKLFCSGGQKGRGWGGGEGIFARPRFRRFFFR</sequence>
<accession>A0A2M7TH30</accession>
<comment type="caution">
    <text evidence="1">The sequence shown here is derived from an EMBL/GenBank/DDBJ whole genome shotgun (WGS) entry which is preliminary data.</text>
</comment>
<evidence type="ECO:0000313" key="1">
    <source>
        <dbReference type="EMBL" id="PIZ45057.1"/>
    </source>
</evidence>
<reference evidence="2" key="1">
    <citation type="submission" date="2017-09" db="EMBL/GenBank/DDBJ databases">
        <title>Depth-based differentiation of microbial function through sediment-hosted aquifers and enrichment of novel symbionts in the deep terrestrial subsurface.</title>
        <authorList>
            <person name="Probst A.J."/>
            <person name="Ladd B."/>
            <person name="Jarett J.K."/>
            <person name="Geller-Mcgrath D.E."/>
            <person name="Sieber C.M.K."/>
            <person name="Emerson J.B."/>
            <person name="Anantharaman K."/>
            <person name="Thomas B.C."/>
            <person name="Malmstrom R."/>
            <person name="Stieglmeier M."/>
            <person name="Klingl A."/>
            <person name="Woyke T."/>
            <person name="Ryan C.M."/>
            <person name="Banfield J.F."/>
        </authorList>
    </citation>
    <scope>NUCLEOTIDE SEQUENCE [LARGE SCALE GENOMIC DNA]</scope>
</reference>
<evidence type="ECO:0000313" key="2">
    <source>
        <dbReference type="Proteomes" id="UP000230553"/>
    </source>
</evidence>
<dbReference type="EMBL" id="PFNM01000023">
    <property type="protein sequence ID" value="PIZ45057.1"/>
    <property type="molecule type" value="Genomic_DNA"/>
</dbReference>
<name>A0A2M7TH30_9BACT</name>
<protein>
    <submittedName>
        <fullName evidence="1">Uncharacterized protein</fullName>
    </submittedName>
</protein>
<organism evidence="1 2">
    <name type="scientific">Candidatus Wolfebacteria bacterium CG_4_10_14_0_2_um_filter_39_18</name>
    <dbReference type="NCBI Taxonomy" id="1975061"/>
    <lineage>
        <taxon>Bacteria</taxon>
        <taxon>Candidatus Wolfeibacteriota</taxon>
    </lineage>
</organism>
<gene>
    <name evidence="1" type="ORF">COY31_01115</name>
</gene>
<dbReference type="AlphaFoldDB" id="A0A2M7TH30"/>
<dbReference type="Proteomes" id="UP000230553">
    <property type="component" value="Unassembled WGS sequence"/>
</dbReference>
<proteinExistence type="predicted"/>